<protein>
    <submittedName>
        <fullName evidence="1">Uncharacterized protein</fullName>
    </submittedName>
</protein>
<dbReference type="PROSITE" id="PS51257">
    <property type="entry name" value="PROKAR_LIPOPROTEIN"/>
    <property type="match status" value="1"/>
</dbReference>
<name>M1PKL8_9CAUD</name>
<dbReference type="Proteomes" id="UP000502917">
    <property type="component" value="Segment"/>
</dbReference>
<organism evidence="1 2">
    <name type="scientific">Cyanophage P-SS1</name>
    <dbReference type="NCBI Taxonomy" id="889957"/>
    <lineage>
        <taxon>Viruses</taxon>
        <taxon>Duplodnaviria</taxon>
        <taxon>Heunggongvirae</taxon>
        <taxon>Uroviricota</taxon>
        <taxon>Caudoviricetes</taxon>
        <taxon>Pantevenvirales</taxon>
        <taxon>Kyanoviridae</taxon>
        <taxon>Ronodorvirus</taxon>
        <taxon>Ronodorvirus ssm4</taxon>
    </lineage>
</organism>
<evidence type="ECO:0000313" key="1">
    <source>
        <dbReference type="EMBL" id="AGF91495.1"/>
    </source>
</evidence>
<accession>M1PKL8</accession>
<dbReference type="EMBL" id="JF974306">
    <property type="protein sequence ID" value="AGF91495.1"/>
    <property type="molecule type" value="Genomic_DNA"/>
</dbReference>
<proteinExistence type="predicted"/>
<evidence type="ECO:0000313" key="2">
    <source>
        <dbReference type="Proteomes" id="UP000502917"/>
    </source>
</evidence>
<sequence>MNKIYATCIIGAVAWCAAAQACSPRLDGGETYCPPFDEPLKPKPTLPKEEMRGDLDVYNIHHWTAIQGMFIRNQRREEIEKNMTHPSDAINTAIESFMELDHGSDGATEQEELLQL</sequence>
<reference evidence="1 2" key="1">
    <citation type="submission" date="2010-12" db="EMBL/GenBank/DDBJ databases">
        <title>The Genome Sequence of Cyanophage P-SS1.</title>
        <authorList>
            <consortium name="The Broad Institute Genome Sequencing Platform"/>
            <person name="Henn M.R."/>
            <person name="Sullivan M.S."/>
            <person name="Osburne M.S."/>
            <person name="Levin J."/>
            <person name="Malboeuf C."/>
            <person name="Casali M."/>
            <person name="Russ C."/>
            <person name="Lennon N."/>
            <person name="Chapman S.B."/>
            <person name="Erlich R."/>
            <person name="Young S.K."/>
            <person name="Yandava C."/>
            <person name="Zeng Q."/>
            <person name="Alvarado L."/>
            <person name="Anderson S."/>
            <person name="Berlin A."/>
            <person name="Chen Z."/>
            <person name="Freedman E."/>
            <person name="Gellesch M."/>
            <person name="Goldberg J."/>
            <person name="Green L."/>
            <person name="Griggs A."/>
            <person name="Gujja S."/>
            <person name="Heilman E.R."/>
            <person name="Heiman D."/>
            <person name="Hollinger A."/>
            <person name="Howarth C."/>
            <person name="Larson L."/>
            <person name="Mehta T."/>
            <person name="Pearson M."/>
            <person name="Roberts A."/>
            <person name="Ryan E."/>
            <person name="Saif S."/>
            <person name="Shea T."/>
            <person name="Shenoy N."/>
            <person name="Sisk P."/>
            <person name="Stolte C."/>
            <person name="Sykes S."/>
            <person name="White J."/>
            <person name="Yu Q."/>
            <person name="Coleman M.L."/>
            <person name="Huang K.H."/>
            <person name="Weigele P.R."/>
            <person name="DeFrancesco A.S."/>
            <person name="Kern S.E."/>
            <person name="Thompson L.R."/>
            <person name="Fu R."/>
            <person name="Hombeck B."/>
            <person name="Chisholm S.W."/>
            <person name="Haas B."/>
            <person name="Nusbaum C."/>
            <person name="Birren B."/>
        </authorList>
    </citation>
    <scope>NUCLEOTIDE SEQUENCE [LARGE SCALE GENOMIC DNA]</scope>
    <source>
        <strain evidence="1 2">P-SS1</strain>
    </source>
</reference>
<gene>
    <name evidence="1" type="ORF">CPYG_00201</name>
</gene>